<reference evidence="3" key="1">
    <citation type="submission" date="2016-04" db="EMBL/GenBank/DDBJ databases">
        <title>Cephalotus genome sequencing.</title>
        <authorList>
            <person name="Fukushima K."/>
            <person name="Hasebe M."/>
            <person name="Fang X."/>
        </authorList>
    </citation>
    <scope>NUCLEOTIDE SEQUENCE [LARGE SCALE GENOMIC DNA]</scope>
    <source>
        <strain evidence="3">cv. St1</strain>
    </source>
</reference>
<organism evidence="2 3">
    <name type="scientific">Cephalotus follicularis</name>
    <name type="common">Albany pitcher plant</name>
    <dbReference type="NCBI Taxonomy" id="3775"/>
    <lineage>
        <taxon>Eukaryota</taxon>
        <taxon>Viridiplantae</taxon>
        <taxon>Streptophyta</taxon>
        <taxon>Embryophyta</taxon>
        <taxon>Tracheophyta</taxon>
        <taxon>Spermatophyta</taxon>
        <taxon>Magnoliopsida</taxon>
        <taxon>eudicotyledons</taxon>
        <taxon>Gunneridae</taxon>
        <taxon>Pentapetalae</taxon>
        <taxon>rosids</taxon>
        <taxon>fabids</taxon>
        <taxon>Oxalidales</taxon>
        <taxon>Cephalotaceae</taxon>
        <taxon>Cephalotus</taxon>
    </lineage>
</organism>
<keyword evidence="3" id="KW-1185">Reference proteome</keyword>
<name>A0A1Q3C8I6_CEPFO</name>
<protein>
    <submittedName>
        <fullName evidence="2">Zf-CCHC_4 domain-containing protein</fullName>
    </submittedName>
</protein>
<dbReference type="EMBL" id="BDDD01001511">
    <property type="protein sequence ID" value="GAV76597.1"/>
    <property type="molecule type" value="Genomic_DNA"/>
</dbReference>
<evidence type="ECO:0000313" key="3">
    <source>
        <dbReference type="Proteomes" id="UP000187406"/>
    </source>
</evidence>
<proteinExistence type="predicted"/>
<comment type="caution">
    <text evidence="2">The sequence shown here is derived from an EMBL/GenBank/DDBJ whole genome shotgun (WGS) entry which is preliminary data.</text>
</comment>
<accession>A0A1Q3C8I6</accession>
<dbReference type="Proteomes" id="UP000187406">
    <property type="component" value="Unassembled WGS sequence"/>
</dbReference>
<feature type="compositionally biased region" description="Acidic residues" evidence="1">
    <location>
        <begin position="116"/>
        <end position="126"/>
    </location>
</feature>
<gene>
    <name evidence="2" type="ORF">CFOL_v3_20070</name>
</gene>
<dbReference type="InParanoid" id="A0A1Q3C8I6"/>
<evidence type="ECO:0000313" key="2">
    <source>
        <dbReference type="EMBL" id="GAV76597.1"/>
    </source>
</evidence>
<feature type="region of interest" description="Disordered" evidence="1">
    <location>
        <begin position="104"/>
        <end position="126"/>
    </location>
</feature>
<sequence length="126" mass="14134">MDAPTINRQALAYVRICVDMFAASLFPSTILLDLDEGATTVVGVEYPRKPQACTLCKVFDHANKSCPKAVRREWLPKQVVEASRKLDDAEGWIRIKRKKPQVMTVPATPPVRDQDVTPDSEPELSR</sequence>
<dbReference type="AlphaFoldDB" id="A0A1Q3C8I6"/>
<evidence type="ECO:0000256" key="1">
    <source>
        <dbReference type="SAM" id="MobiDB-lite"/>
    </source>
</evidence>